<reference evidence="7 8" key="2">
    <citation type="submission" date="2018-11" db="EMBL/GenBank/DDBJ databases">
        <authorList>
            <consortium name="Pathogen Informatics"/>
        </authorList>
    </citation>
    <scope>NUCLEOTIDE SEQUENCE [LARGE SCALE GENOMIC DNA]</scope>
</reference>
<accession>A0A0R3WKQ7</accession>
<name>A0A0R3WKQ7_HYDTA</name>
<evidence type="ECO:0000259" key="6">
    <source>
        <dbReference type="Pfam" id="PF07657"/>
    </source>
</evidence>
<dbReference type="Proteomes" id="UP000274429">
    <property type="component" value="Unassembled WGS sequence"/>
</dbReference>
<dbReference type="GO" id="GO:0007219">
    <property type="term" value="P:Notch signaling pathway"/>
    <property type="evidence" value="ECO:0007669"/>
    <property type="project" value="InterPro"/>
</dbReference>
<keyword evidence="4" id="KW-1133">Transmembrane helix</keyword>
<keyword evidence="5" id="KW-0732">Signal</keyword>
<dbReference type="AlphaFoldDB" id="A0A0R3WKQ7"/>
<dbReference type="WBParaSite" id="TTAC_0000131901-mRNA-1">
    <property type="protein sequence ID" value="TTAC_0000131901-mRNA-1"/>
    <property type="gene ID" value="TTAC_0000131901"/>
</dbReference>
<evidence type="ECO:0000256" key="5">
    <source>
        <dbReference type="SAM" id="SignalP"/>
    </source>
</evidence>
<feature type="chain" id="PRO_5043132930" evidence="5">
    <location>
        <begin position="26"/>
        <end position="126"/>
    </location>
</feature>
<reference evidence="9" key="1">
    <citation type="submission" date="2017-02" db="UniProtKB">
        <authorList>
            <consortium name="WormBaseParasite"/>
        </authorList>
    </citation>
    <scope>IDENTIFICATION</scope>
</reference>
<keyword evidence="3" id="KW-0677">Repeat</keyword>
<keyword evidence="4" id="KW-0472">Membrane</keyword>
<dbReference type="Pfam" id="PF07657">
    <property type="entry name" value="MNNL"/>
    <property type="match status" value="1"/>
</dbReference>
<evidence type="ECO:0000256" key="3">
    <source>
        <dbReference type="ARBA" id="ARBA00022737"/>
    </source>
</evidence>
<proteinExistence type="predicted"/>
<dbReference type="InterPro" id="IPR011651">
    <property type="entry name" value="Notch_ligand_N"/>
</dbReference>
<evidence type="ECO:0000256" key="1">
    <source>
        <dbReference type="ARBA" id="ARBA00022536"/>
    </source>
</evidence>
<evidence type="ECO:0000256" key="2">
    <source>
        <dbReference type="ARBA" id="ARBA00022692"/>
    </source>
</evidence>
<organism evidence="9">
    <name type="scientific">Hydatigena taeniaeformis</name>
    <name type="common">Feline tapeworm</name>
    <name type="synonym">Taenia taeniaeformis</name>
    <dbReference type="NCBI Taxonomy" id="6205"/>
    <lineage>
        <taxon>Eukaryota</taxon>
        <taxon>Metazoa</taxon>
        <taxon>Spiralia</taxon>
        <taxon>Lophotrochozoa</taxon>
        <taxon>Platyhelminthes</taxon>
        <taxon>Cestoda</taxon>
        <taxon>Eucestoda</taxon>
        <taxon>Cyclophyllidea</taxon>
        <taxon>Taeniidae</taxon>
        <taxon>Hydatigera</taxon>
    </lineage>
</organism>
<keyword evidence="2" id="KW-0812">Transmembrane</keyword>
<feature type="signal peptide" evidence="5">
    <location>
        <begin position="1"/>
        <end position="25"/>
    </location>
</feature>
<dbReference type="GO" id="GO:0016020">
    <property type="term" value="C:membrane"/>
    <property type="evidence" value="ECO:0007669"/>
    <property type="project" value="UniProtKB-SubCell"/>
</dbReference>
<gene>
    <name evidence="7" type="ORF">TTAC_LOCUS1306</name>
</gene>
<evidence type="ECO:0000256" key="4">
    <source>
        <dbReference type="ARBA" id="ARBA00022989"/>
    </source>
</evidence>
<evidence type="ECO:0000313" key="9">
    <source>
        <dbReference type="WBParaSite" id="TTAC_0000131901-mRNA-1"/>
    </source>
</evidence>
<dbReference type="Gene3D" id="2.60.40.3510">
    <property type="match status" value="1"/>
</dbReference>
<protein>
    <submittedName>
        <fullName evidence="9">MNNL domain-containing protein</fullName>
    </submittedName>
</protein>
<feature type="domain" description="Notch ligand N-terminal" evidence="6">
    <location>
        <begin position="32"/>
        <end position="126"/>
    </location>
</feature>
<evidence type="ECO:0000313" key="8">
    <source>
        <dbReference type="Proteomes" id="UP000274429"/>
    </source>
</evidence>
<sequence>MDRLFFAYCLLFLILFLSNLWITETSAPVARLEVAIHQFENNLNYRFRSDCCLRPSEGCDSQCDLRFRLCFRKFDADEVEEEEDKVETICEIGFMNLSKNDIEKKSMKESYLRKSINILGQWPVSF</sequence>
<keyword evidence="1" id="KW-0245">EGF-like domain</keyword>
<evidence type="ECO:0000313" key="7">
    <source>
        <dbReference type="EMBL" id="VDM17788.1"/>
    </source>
</evidence>
<keyword evidence="8" id="KW-1185">Reference proteome</keyword>
<dbReference type="EMBL" id="UYWX01000255">
    <property type="protein sequence ID" value="VDM17788.1"/>
    <property type="molecule type" value="Genomic_DNA"/>
</dbReference>